<dbReference type="CDD" id="cd05829">
    <property type="entry name" value="Sortase_F"/>
    <property type="match status" value="1"/>
</dbReference>
<sequence>MSRSVRRVWAGARHASAAVVAAVAAALLLTACAGQDSPAASPAAPRQSAAQDGAGTPSAESSEQSEQSGRPGNAVAALERSAPRRVAIPSLGVTSELETLGQNKDGEMTTPKNPDLAGWYEPGPTPGSQGPAVIAGHVTWDGADAVFKGLKTMKAGDAIEVTREDGRTATFTVDRVEEYPKKKFPTLEVYKNIDHAGLRLITCGGEFDADRNYYPNNITVFASMTGVA</sequence>
<dbReference type="Gene3D" id="2.40.260.10">
    <property type="entry name" value="Sortase"/>
    <property type="match status" value="1"/>
</dbReference>
<dbReference type="EMBL" id="CP097289">
    <property type="protein sequence ID" value="UQT55962.1"/>
    <property type="molecule type" value="Genomic_DNA"/>
</dbReference>
<protein>
    <submittedName>
        <fullName evidence="4">Class F sortase</fullName>
    </submittedName>
</protein>
<feature type="compositionally biased region" description="Low complexity" evidence="2">
    <location>
        <begin position="35"/>
        <end position="51"/>
    </location>
</feature>
<evidence type="ECO:0000256" key="2">
    <source>
        <dbReference type="SAM" id="MobiDB-lite"/>
    </source>
</evidence>
<dbReference type="PROSITE" id="PS51257">
    <property type="entry name" value="PROKAR_LIPOPROTEIN"/>
    <property type="match status" value="1"/>
</dbReference>
<dbReference type="NCBIfam" id="NF033748">
    <property type="entry name" value="class_F_sortase"/>
    <property type="match status" value="1"/>
</dbReference>
<reference evidence="4 5" key="1">
    <citation type="submission" date="2022-05" db="EMBL/GenBank/DDBJ databases">
        <authorList>
            <person name="Zhou X."/>
            <person name="Li K."/>
            <person name="Man Y."/>
        </authorList>
    </citation>
    <scope>NUCLEOTIDE SEQUENCE [LARGE SCALE GENOMIC DNA]</scope>
    <source>
        <strain evidence="4 5">MS405</strain>
    </source>
</reference>
<keyword evidence="3" id="KW-0732">Signal</keyword>
<gene>
    <name evidence="4" type="ORF">M4V62_13090</name>
</gene>
<dbReference type="RefSeq" id="WP_249587441.1">
    <property type="nucleotide sequence ID" value="NZ_BAAAQL010000032.1"/>
</dbReference>
<keyword evidence="1" id="KW-0378">Hydrolase</keyword>
<evidence type="ECO:0000313" key="4">
    <source>
        <dbReference type="EMBL" id="UQT55962.1"/>
    </source>
</evidence>
<evidence type="ECO:0000256" key="1">
    <source>
        <dbReference type="ARBA" id="ARBA00022801"/>
    </source>
</evidence>
<dbReference type="InterPro" id="IPR042001">
    <property type="entry name" value="Sortase_F"/>
</dbReference>
<dbReference type="InterPro" id="IPR023365">
    <property type="entry name" value="Sortase_dom-sf"/>
</dbReference>
<proteinExistence type="predicted"/>
<name>A0ABY4PS96_9ACTN</name>
<organism evidence="4 5">
    <name type="scientific">Streptomyces durmitorensis</name>
    <dbReference type="NCBI Taxonomy" id="319947"/>
    <lineage>
        <taxon>Bacteria</taxon>
        <taxon>Bacillati</taxon>
        <taxon>Actinomycetota</taxon>
        <taxon>Actinomycetes</taxon>
        <taxon>Kitasatosporales</taxon>
        <taxon>Streptomycetaceae</taxon>
        <taxon>Streptomyces</taxon>
    </lineage>
</organism>
<dbReference type="SUPFAM" id="SSF63817">
    <property type="entry name" value="Sortase"/>
    <property type="match status" value="1"/>
</dbReference>
<accession>A0ABY4PS96</accession>
<dbReference type="InterPro" id="IPR005754">
    <property type="entry name" value="Sortase"/>
</dbReference>
<feature type="compositionally biased region" description="Low complexity" evidence="2">
    <location>
        <begin position="58"/>
        <end position="68"/>
    </location>
</feature>
<evidence type="ECO:0000256" key="3">
    <source>
        <dbReference type="SAM" id="SignalP"/>
    </source>
</evidence>
<dbReference type="Proteomes" id="UP000829992">
    <property type="component" value="Chromosome"/>
</dbReference>
<feature type="chain" id="PRO_5045621792" evidence="3">
    <location>
        <begin position="34"/>
        <end position="228"/>
    </location>
</feature>
<keyword evidence="5" id="KW-1185">Reference proteome</keyword>
<evidence type="ECO:0000313" key="5">
    <source>
        <dbReference type="Proteomes" id="UP000829992"/>
    </source>
</evidence>
<dbReference type="Pfam" id="PF04203">
    <property type="entry name" value="Sortase"/>
    <property type="match status" value="1"/>
</dbReference>
<feature type="signal peptide" evidence="3">
    <location>
        <begin position="1"/>
        <end position="33"/>
    </location>
</feature>
<feature type="region of interest" description="Disordered" evidence="2">
    <location>
        <begin position="35"/>
        <end position="81"/>
    </location>
</feature>